<dbReference type="HOGENOM" id="CLU_448484_0_0_1"/>
<accession>R9P9R3</accession>
<feature type="compositionally biased region" description="Basic and acidic residues" evidence="1">
    <location>
        <begin position="175"/>
        <end position="184"/>
    </location>
</feature>
<evidence type="ECO:0000313" key="3">
    <source>
        <dbReference type="EMBL" id="GAC98128.1"/>
    </source>
</evidence>
<feature type="transmembrane region" description="Helical" evidence="2">
    <location>
        <begin position="289"/>
        <end position="308"/>
    </location>
</feature>
<keyword evidence="3" id="KW-0418">Kinase</keyword>
<dbReference type="GeneID" id="24110994"/>
<dbReference type="eggNOG" id="ENOG502RX7A">
    <property type="taxonomic scope" value="Eukaryota"/>
</dbReference>
<evidence type="ECO:0000313" key="4">
    <source>
        <dbReference type="Proteomes" id="UP000014071"/>
    </source>
</evidence>
<keyword evidence="2" id="KW-1133">Transmembrane helix</keyword>
<dbReference type="AlphaFoldDB" id="R9P9R3"/>
<protein>
    <submittedName>
        <fullName evidence="3">CAMK/CAMKL/CHK1 protein kinase</fullName>
    </submittedName>
</protein>
<feature type="region of interest" description="Disordered" evidence="1">
    <location>
        <begin position="171"/>
        <end position="223"/>
    </location>
</feature>
<dbReference type="EMBL" id="DF238815">
    <property type="protein sequence ID" value="GAC98128.1"/>
    <property type="molecule type" value="Genomic_DNA"/>
</dbReference>
<keyword evidence="4" id="KW-1185">Reference proteome</keyword>
<dbReference type="OrthoDB" id="3354346at2759"/>
<feature type="transmembrane region" description="Helical" evidence="2">
    <location>
        <begin position="606"/>
        <end position="623"/>
    </location>
</feature>
<feature type="region of interest" description="Disordered" evidence="1">
    <location>
        <begin position="78"/>
        <end position="102"/>
    </location>
</feature>
<evidence type="ECO:0000256" key="2">
    <source>
        <dbReference type="SAM" id="Phobius"/>
    </source>
</evidence>
<feature type="transmembrane region" description="Helical" evidence="2">
    <location>
        <begin position="250"/>
        <end position="269"/>
    </location>
</feature>
<keyword evidence="2" id="KW-0472">Membrane</keyword>
<proteinExistence type="predicted"/>
<reference evidence="4" key="1">
    <citation type="journal article" date="2013" name="Genome Announc.">
        <title>Draft genome sequence of the basidiomycetous yeast-like fungus Pseudozyma hubeiensis SY62, which produces an abundant amount of the biosurfactant mannosylerythritol lipids.</title>
        <authorList>
            <person name="Konishi M."/>
            <person name="Hatada Y."/>
            <person name="Horiuchi J."/>
        </authorList>
    </citation>
    <scope>NUCLEOTIDE SEQUENCE [LARGE SCALE GENOMIC DNA]</scope>
    <source>
        <strain evidence="4">SY62</strain>
    </source>
</reference>
<organism evidence="3 4">
    <name type="scientific">Pseudozyma hubeiensis (strain SY62)</name>
    <name type="common">Yeast</name>
    <dbReference type="NCBI Taxonomy" id="1305764"/>
    <lineage>
        <taxon>Eukaryota</taxon>
        <taxon>Fungi</taxon>
        <taxon>Dikarya</taxon>
        <taxon>Basidiomycota</taxon>
        <taxon>Ustilaginomycotina</taxon>
        <taxon>Ustilaginomycetes</taxon>
        <taxon>Ustilaginales</taxon>
        <taxon>Ustilaginaceae</taxon>
        <taxon>Pseudozyma</taxon>
    </lineage>
</organism>
<dbReference type="GO" id="GO:0016301">
    <property type="term" value="F:kinase activity"/>
    <property type="evidence" value="ECO:0007669"/>
    <property type="project" value="UniProtKB-KW"/>
</dbReference>
<feature type="transmembrane region" description="Helical" evidence="2">
    <location>
        <begin position="566"/>
        <end position="585"/>
    </location>
</feature>
<feature type="region of interest" description="Disordered" evidence="1">
    <location>
        <begin position="128"/>
        <end position="152"/>
    </location>
</feature>
<evidence type="ECO:0000256" key="1">
    <source>
        <dbReference type="SAM" id="MobiDB-lite"/>
    </source>
</evidence>
<sequence>MLNGEKTGTIFTRPRPSSPSLASQKLAYELRATIRDGSPRHDLLCDFVNIPLAARVDKHGSLLEHILSIVRPHPNLLSNPISRPSPPRYSFEPQRTSTRHSNTVDEARYTMSKPAPPAWRRRSELFDSPTSTANEFPNGVESPSLGTSDNEDGMAYLRSMSYVHTSGRFSSYATHPHDDSRRGSDSPQGTLVNHSVAPTDYATSDNESHKVGKRRSPLKNSSSWEAELGGMPLEINPDAMRKMKYGRLRYIDGLRFFAAIIVLTSTVIGNHTPTWAVGKSILYPFNSNFALTLFLALQGRALTLPWLVSRKDAIYSFNEAAAKAKAAKAAKAAAPAKTLDEKAAPPVAPPSTGSRKEINKADFKLYGMAMISRPFRFLLPILFVTGVQYGICRATGLYPQNPNFETLIGQRPAWCYANGSQWIITATNLFTSEDRPTELRSEAGPIFYLPWFFQNSYYLYGLTMIISILQQDTRVAFLLVLGLLNWCTLSYLAPALLGLLVAELDVSGQFARLRKNRMASWGVQGLCVVLFVLFLIVPQIRDPINEGLSHLQVIRPTDQHRNGANIYSVVKFTDVICSMLLLVFLELSQFSQRTLAVAPFSMMGRQIGAAIVAVHAIVLWSIMPKVFPMTSDDSATSGAATNLAGIWALTLIITLALSGIFRVVIEIPSEVLGRATLIFFYGQEDIQQLSTVSEQHMEKARRSGYLMPIPSLGNPMAKLGLTKVPW</sequence>
<feature type="transmembrane region" description="Helical" evidence="2">
    <location>
        <begin position="446"/>
        <end position="469"/>
    </location>
</feature>
<dbReference type="RefSeq" id="XP_012191715.1">
    <property type="nucleotide sequence ID" value="XM_012336325.1"/>
</dbReference>
<keyword evidence="3" id="KW-0808">Transferase</keyword>
<feature type="transmembrane region" description="Helical" evidence="2">
    <location>
        <begin position="521"/>
        <end position="540"/>
    </location>
</feature>
<dbReference type="STRING" id="1305764.R9P9R3"/>
<name>R9P9R3_PSEHS</name>
<feature type="transmembrane region" description="Helical" evidence="2">
    <location>
        <begin position="643"/>
        <end position="665"/>
    </location>
</feature>
<keyword evidence="2" id="KW-0812">Transmembrane</keyword>
<feature type="transmembrane region" description="Helical" evidence="2">
    <location>
        <begin position="475"/>
        <end position="500"/>
    </location>
</feature>
<dbReference type="Proteomes" id="UP000014071">
    <property type="component" value="Unassembled WGS sequence"/>
</dbReference>
<gene>
    <name evidence="3" type="ORF">PHSY_005717</name>
</gene>